<sequence length="94" mass="10404">MLLPSPDARAERWPDGRYHLKIGWWRGIDGELELSASSLRTDDTVTHDVSGGYGTKGFQPTTPGFTTTGCWLLTGTLGETKVSIIIDVRQREEP</sequence>
<proteinExistence type="predicted"/>
<gene>
    <name evidence="1" type="ORF">HKK74_19930</name>
</gene>
<accession>A0ABR7LSE4</accession>
<organism evidence="1 2">
    <name type="scientific">Actinomadura alba</name>
    <dbReference type="NCBI Taxonomy" id="406431"/>
    <lineage>
        <taxon>Bacteria</taxon>
        <taxon>Bacillati</taxon>
        <taxon>Actinomycetota</taxon>
        <taxon>Actinomycetes</taxon>
        <taxon>Streptosporangiales</taxon>
        <taxon>Thermomonosporaceae</taxon>
        <taxon>Actinomadura</taxon>
    </lineage>
</organism>
<protein>
    <submittedName>
        <fullName evidence="1">Uncharacterized protein</fullName>
    </submittedName>
</protein>
<keyword evidence="2" id="KW-1185">Reference proteome</keyword>
<comment type="caution">
    <text evidence="1">The sequence shown here is derived from an EMBL/GenBank/DDBJ whole genome shotgun (WGS) entry which is preliminary data.</text>
</comment>
<dbReference type="Proteomes" id="UP000805614">
    <property type="component" value="Unassembled WGS sequence"/>
</dbReference>
<reference evidence="1 2" key="1">
    <citation type="submission" date="2020-06" db="EMBL/GenBank/DDBJ databases">
        <title>Actinomadura xiongansis sp. nov., isolated from soil of Baiyangdian.</title>
        <authorList>
            <person name="Zhang X."/>
        </authorList>
    </citation>
    <scope>NUCLEOTIDE SEQUENCE [LARGE SCALE GENOMIC DNA]</scope>
    <source>
        <strain evidence="1 2">HBUM206468</strain>
    </source>
</reference>
<evidence type="ECO:0000313" key="1">
    <source>
        <dbReference type="EMBL" id="MBC6467747.1"/>
    </source>
</evidence>
<dbReference type="RefSeq" id="WP_187244749.1">
    <property type="nucleotide sequence ID" value="NZ_BAAAOK010000010.1"/>
</dbReference>
<name>A0ABR7LSE4_9ACTN</name>
<dbReference type="EMBL" id="JABVEC010000014">
    <property type="protein sequence ID" value="MBC6467747.1"/>
    <property type="molecule type" value="Genomic_DNA"/>
</dbReference>
<evidence type="ECO:0000313" key="2">
    <source>
        <dbReference type="Proteomes" id="UP000805614"/>
    </source>
</evidence>